<dbReference type="EMBL" id="JAYKXN010000001">
    <property type="protein sequence ID" value="KAK7317313.1"/>
    <property type="molecule type" value="Genomic_DNA"/>
</dbReference>
<comment type="catalytic activity">
    <reaction evidence="1">
        <text>S-ubiquitinyl-[E2 ubiquitin-conjugating enzyme]-L-cysteine + [acceptor protein]-L-lysine = [E2 ubiquitin-conjugating enzyme]-L-cysteine + N(6)-ubiquitinyl-[acceptor protein]-L-lysine.</text>
        <dbReference type="EC" id="2.3.2.27"/>
    </reaction>
</comment>
<dbReference type="SUPFAM" id="SSF57850">
    <property type="entry name" value="RING/U-box"/>
    <property type="match status" value="1"/>
</dbReference>
<dbReference type="EC" id="2.3.2.27" evidence="4"/>
<organism evidence="8 9">
    <name type="scientific">Clitoria ternatea</name>
    <name type="common">Butterfly pea</name>
    <dbReference type="NCBI Taxonomy" id="43366"/>
    <lineage>
        <taxon>Eukaryota</taxon>
        <taxon>Viridiplantae</taxon>
        <taxon>Streptophyta</taxon>
        <taxon>Embryophyta</taxon>
        <taxon>Tracheophyta</taxon>
        <taxon>Spermatophyta</taxon>
        <taxon>Magnoliopsida</taxon>
        <taxon>eudicotyledons</taxon>
        <taxon>Gunneridae</taxon>
        <taxon>Pentapetalae</taxon>
        <taxon>rosids</taxon>
        <taxon>fabids</taxon>
        <taxon>Fabales</taxon>
        <taxon>Fabaceae</taxon>
        <taxon>Papilionoideae</taxon>
        <taxon>50 kb inversion clade</taxon>
        <taxon>NPAAA clade</taxon>
        <taxon>indigoferoid/millettioid clade</taxon>
        <taxon>Phaseoleae</taxon>
        <taxon>Clitoria</taxon>
    </lineage>
</organism>
<dbReference type="Gene3D" id="3.30.40.10">
    <property type="entry name" value="Zinc/RING finger domain, C3HC4 (zinc finger)"/>
    <property type="match status" value="1"/>
</dbReference>
<evidence type="ECO:0000256" key="2">
    <source>
        <dbReference type="ARBA" id="ARBA00003861"/>
    </source>
</evidence>
<keyword evidence="6" id="KW-0833">Ubl conjugation pathway</keyword>
<accession>A0AAN9Q3B2</accession>
<protein>
    <recommendedName>
        <fullName evidence="4">RING-type E3 ubiquitin transferase</fullName>
        <ecNumber evidence="4">2.3.2.27</ecNumber>
    </recommendedName>
</protein>
<dbReference type="SUPFAM" id="SSF56112">
    <property type="entry name" value="Protein kinase-like (PK-like)"/>
    <property type="match status" value="1"/>
</dbReference>
<keyword evidence="5" id="KW-0808">Transferase</keyword>
<dbReference type="GO" id="GO:0016567">
    <property type="term" value="P:protein ubiquitination"/>
    <property type="evidence" value="ECO:0007669"/>
    <property type="project" value="InterPro"/>
</dbReference>
<evidence type="ECO:0000256" key="6">
    <source>
        <dbReference type="ARBA" id="ARBA00022786"/>
    </source>
</evidence>
<evidence type="ECO:0000259" key="7">
    <source>
        <dbReference type="SMART" id="SM00504"/>
    </source>
</evidence>
<dbReference type="SMART" id="SM00504">
    <property type="entry name" value="Ubox"/>
    <property type="match status" value="1"/>
</dbReference>
<gene>
    <name evidence="8" type="ORF">RJT34_01427</name>
</gene>
<evidence type="ECO:0000256" key="4">
    <source>
        <dbReference type="ARBA" id="ARBA00012483"/>
    </source>
</evidence>
<evidence type="ECO:0000256" key="1">
    <source>
        <dbReference type="ARBA" id="ARBA00000900"/>
    </source>
</evidence>
<comment type="function">
    <text evidence="2">Functions as an E3 ubiquitin ligase.</text>
</comment>
<name>A0AAN9Q3B2_CLITE</name>
<evidence type="ECO:0000313" key="8">
    <source>
        <dbReference type="EMBL" id="KAK7317313.1"/>
    </source>
</evidence>
<evidence type="ECO:0000256" key="3">
    <source>
        <dbReference type="ARBA" id="ARBA00004906"/>
    </source>
</evidence>
<dbReference type="PANTHER" id="PTHR45647">
    <property type="entry name" value="OS02G0152300 PROTEIN"/>
    <property type="match status" value="1"/>
</dbReference>
<dbReference type="AlphaFoldDB" id="A0AAN9Q3B2"/>
<dbReference type="Proteomes" id="UP001359559">
    <property type="component" value="Unassembled WGS sequence"/>
</dbReference>
<sequence>MKPTSNLIRGELTPKSDVYSFGVILLRLVTGRPALGITKEVKYALDVRKLKSFLDPLACQAQQLEVMRDPHVAADGVTYGAEAIGGVWLESGHALHQGQILSLHIAIVPNDALRHAIQNWLQNH</sequence>
<proteinExistence type="predicted"/>
<feature type="domain" description="U-box" evidence="7">
    <location>
        <begin position="52"/>
        <end position="120"/>
    </location>
</feature>
<dbReference type="InterPro" id="IPR013083">
    <property type="entry name" value="Znf_RING/FYVE/PHD"/>
</dbReference>
<keyword evidence="9" id="KW-1185">Reference proteome</keyword>
<dbReference type="InterPro" id="IPR011009">
    <property type="entry name" value="Kinase-like_dom_sf"/>
</dbReference>
<dbReference type="GO" id="GO:0061630">
    <property type="term" value="F:ubiquitin protein ligase activity"/>
    <property type="evidence" value="ECO:0007669"/>
    <property type="project" value="UniProtKB-EC"/>
</dbReference>
<dbReference type="InterPro" id="IPR003613">
    <property type="entry name" value="Ubox_domain"/>
</dbReference>
<evidence type="ECO:0000256" key="5">
    <source>
        <dbReference type="ARBA" id="ARBA00022679"/>
    </source>
</evidence>
<dbReference type="PANTHER" id="PTHR45647:SF100">
    <property type="entry name" value="U-BOX DOMAIN-CONTAINING PROTEIN 33"/>
    <property type="match status" value="1"/>
</dbReference>
<comment type="pathway">
    <text evidence="3">Protein modification; protein ubiquitination.</text>
</comment>
<dbReference type="Pfam" id="PF04564">
    <property type="entry name" value="U-box"/>
    <property type="match status" value="1"/>
</dbReference>
<dbReference type="InterPro" id="IPR051348">
    <property type="entry name" value="U-box_ubiquitin_ligases"/>
</dbReference>
<reference evidence="8 9" key="1">
    <citation type="submission" date="2024-01" db="EMBL/GenBank/DDBJ databases">
        <title>The genomes of 5 underutilized Papilionoideae crops provide insights into root nodulation and disease resistance.</title>
        <authorList>
            <person name="Yuan L."/>
        </authorList>
    </citation>
    <scope>NUCLEOTIDE SEQUENCE [LARGE SCALE GENOMIC DNA]</scope>
    <source>
        <strain evidence="8">LY-2023</strain>
        <tissue evidence="8">Leaf</tissue>
    </source>
</reference>
<evidence type="ECO:0000313" key="9">
    <source>
        <dbReference type="Proteomes" id="UP001359559"/>
    </source>
</evidence>
<comment type="caution">
    <text evidence="8">The sequence shown here is derived from an EMBL/GenBank/DDBJ whole genome shotgun (WGS) entry which is preliminary data.</text>
</comment>